<feature type="transmembrane region" description="Helical" evidence="1">
    <location>
        <begin position="48"/>
        <end position="69"/>
    </location>
</feature>
<dbReference type="AlphaFoldDB" id="A0A117NHC3"/>
<gene>
    <name evidence="2" type="ORF">ABT39_MTgene5139</name>
</gene>
<dbReference type="EMBL" id="LKAM01000006">
    <property type="protein sequence ID" value="KUM48143.1"/>
    <property type="molecule type" value="Genomic_DNA"/>
</dbReference>
<comment type="caution">
    <text evidence="2">The sequence shown here is derived from an EMBL/GenBank/DDBJ whole genome shotgun (WGS) entry which is preliminary data.</text>
</comment>
<protein>
    <submittedName>
        <fullName evidence="2">Uncharacterized protein</fullName>
    </submittedName>
</protein>
<evidence type="ECO:0000256" key="1">
    <source>
        <dbReference type="SAM" id="Phobius"/>
    </source>
</evidence>
<reference evidence="2" key="1">
    <citation type="journal article" date="2015" name="Genome Biol. Evol.">
        <title>Organellar Genomes of White Spruce (Picea glauca): Assembly and Annotation.</title>
        <authorList>
            <person name="Jackman S.D."/>
            <person name="Warren R.L."/>
            <person name="Gibb E.A."/>
            <person name="Vandervalk B.P."/>
            <person name="Mohamadi H."/>
            <person name="Chu J."/>
            <person name="Raymond A."/>
            <person name="Pleasance S."/>
            <person name="Coope R."/>
            <person name="Wildung M.R."/>
            <person name="Ritland C.E."/>
            <person name="Bousquet J."/>
            <person name="Jones S.J."/>
            <person name="Bohlmann J."/>
            <person name="Birol I."/>
        </authorList>
    </citation>
    <scope>NUCLEOTIDE SEQUENCE [LARGE SCALE GENOMIC DNA]</scope>
    <source>
        <tissue evidence="2">Flushing bud</tissue>
    </source>
</reference>
<keyword evidence="1" id="KW-1133">Transmembrane helix</keyword>
<sequence length="76" mass="9169">MGWHDYQTVNTLYAYWTHGTGSTAVSISCPPFRWFSNMMIIIVIHERVFLLLSAFGMRLNWGWYFYLLWVRFRQAL</sequence>
<organism evidence="2">
    <name type="scientific">Picea glauca</name>
    <name type="common">White spruce</name>
    <name type="synonym">Pinus glauca</name>
    <dbReference type="NCBI Taxonomy" id="3330"/>
    <lineage>
        <taxon>Eukaryota</taxon>
        <taxon>Viridiplantae</taxon>
        <taxon>Streptophyta</taxon>
        <taxon>Embryophyta</taxon>
        <taxon>Tracheophyta</taxon>
        <taxon>Spermatophyta</taxon>
        <taxon>Pinopsida</taxon>
        <taxon>Pinidae</taxon>
        <taxon>Conifers I</taxon>
        <taxon>Pinales</taxon>
        <taxon>Pinaceae</taxon>
        <taxon>Picea</taxon>
    </lineage>
</organism>
<accession>A0A117NHC3</accession>
<proteinExistence type="predicted"/>
<name>A0A117NHC3_PICGL</name>
<keyword evidence="1" id="KW-0812">Transmembrane</keyword>
<evidence type="ECO:0000313" key="2">
    <source>
        <dbReference type="EMBL" id="KUM48143.1"/>
    </source>
</evidence>
<keyword evidence="1" id="KW-0472">Membrane</keyword>
<keyword evidence="2" id="KW-0496">Mitochondrion</keyword>
<geneLocation type="mitochondrion" evidence="2"/>